<dbReference type="InterPro" id="IPR036188">
    <property type="entry name" value="FAD/NAD-bd_sf"/>
</dbReference>
<dbReference type="Pfam" id="PF07992">
    <property type="entry name" value="Pyr_redox_2"/>
    <property type="match status" value="1"/>
</dbReference>
<dbReference type="AlphaFoldDB" id="A0A7Y9WN77"/>
<protein>
    <recommendedName>
        <fullName evidence="1">FAD/NAD(P)-binding domain-containing protein</fullName>
    </recommendedName>
</protein>
<evidence type="ECO:0000313" key="2">
    <source>
        <dbReference type="EMBL" id="NYH22883.1"/>
    </source>
</evidence>
<proteinExistence type="predicted"/>
<comment type="caution">
    <text evidence="2">The sequence shown here is derived from an EMBL/GenBank/DDBJ whole genome shotgun (WGS) entry which is preliminary data.</text>
</comment>
<dbReference type="EMBL" id="JACCAS010000001">
    <property type="protein sequence ID" value="NYH22883.1"/>
    <property type="molecule type" value="Genomic_DNA"/>
</dbReference>
<sequence>MSVKQVSDENKATAGWFPLVAHKIAVRTFDLSTGLNYVSIKDQIVRACALIDSLAEARILRPQAGTPSYEYDLIVVGAGAAGVSAAWRADCYGANTLLVESGAEMFSVQRRCTHRHVSMSMYDWPEIFATSGAFPSLGGLPVVSSTPEKLAESGFPCVAAPGPPKRAADLVKEWDAQLQKFPLKCERRFNTHATPVPPGKHGVLSDSSGYVMVTLSTAGSESQVFSSNVVFATGIGVERKLNGGYASPPFWSDDERAPWLPGASLPGETVVVSGAGDGAIQDVIKSLLVIHDGDLIPVAESLFLKKEMTAVKSRILAIERHAERQLLWGVHENDVFRAMQRSYCAIVNEIQPSRIQKWKKQYLRPVGPSVKWVMIEPKVFTKTYPLNRLLASVLSREEFTPRMTFVQGKLADISKNPMSEFWTCFLEDGATLTSDYPPMLRHGIEVNVENGHDDEDLKTLRAAISRAPVPFKPFDF</sequence>
<dbReference type="Proteomes" id="UP000540929">
    <property type="component" value="Unassembled WGS sequence"/>
</dbReference>
<dbReference type="Gene3D" id="3.50.50.60">
    <property type="entry name" value="FAD/NAD(P)-binding domain"/>
    <property type="match status" value="1"/>
</dbReference>
<feature type="domain" description="FAD/NAD(P)-binding" evidence="1">
    <location>
        <begin position="71"/>
        <end position="241"/>
    </location>
</feature>
<gene>
    <name evidence="2" type="ORF">GGD40_002362</name>
</gene>
<evidence type="ECO:0000313" key="3">
    <source>
        <dbReference type="Proteomes" id="UP000540929"/>
    </source>
</evidence>
<dbReference type="RefSeq" id="WP_179743800.1">
    <property type="nucleotide sequence ID" value="NZ_JACCAS010000001.1"/>
</dbReference>
<organism evidence="2 3">
    <name type="scientific">Paraburkholderia bryophila</name>
    <dbReference type="NCBI Taxonomy" id="420952"/>
    <lineage>
        <taxon>Bacteria</taxon>
        <taxon>Pseudomonadati</taxon>
        <taxon>Pseudomonadota</taxon>
        <taxon>Betaproteobacteria</taxon>
        <taxon>Burkholderiales</taxon>
        <taxon>Burkholderiaceae</taxon>
        <taxon>Paraburkholderia</taxon>
    </lineage>
</organism>
<reference evidence="2 3" key="1">
    <citation type="submission" date="2020-07" db="EMBL/GenBank/DDBJ databases">
        <title>Exploring microbial biodiversity for novel pathways involved in the catabolism of aromatic compounds derived from lignin.</title>
        <authorList>
            <person name="Elkins J."/>
        </authorList>
    </citation>
    <scope>NUCLEOTIDE SEQUENCE [LARGE SCALE GENOMIC DNA]</scope>
    <source>
        <strain evidence="2 3">H2C3C</strain>
    </source>
</reference>
<dbReference type="PRINTS" id="PR00411">
    <property type="entry name" value="PNDRDTASEI"/>
</dbReference>
<dbReference type="GO" id="GO:0016491">
    <property type="term" value="F:oxidoreductase activity"/>
    <property type="evidence" value="ECO:0007669"/>
    <property type="project" value="InterPro"/>
</dbReference>
<name>A0A7Y9WN77_9BURK</name>
<accession>A0A7Y9WN77</accession>
<evidence type="ECO:0000259" key="1">
    <source>
        <dbReference type="Pfam" id="PF07992"/>
    </source>
</evidence>
<dbReference type="SUPFAM" id="SSF51905">
    <property type="entry name" value="FAD/NAD(P)-binding domain"/>
    <property type="match status" value="1"/>
</dbReference>
<dbReference type="InterPro" id="IPR023753">
    <property type="entry name" value="FAD/NAD-binding_dom"/>
</dbReference>
<keyword evidence="3" id="KW-1185">Reference proteome</keyword>